<accession>A0A917WY76</accession>
<reference evidence="1" key="1">
    <citation type="journal article" date="2014" name="Int. J. Syst. Evol. Microbiol.">
        <title>Complete genome sequence of Corynebacterium casei LMG S-19264T (=DSM 44701T), isolated from a smear-ripened cheese.</title>
        <authorList>
            <consortium name="US DOE Joint Genome Institute (JGI-PGF)"/>
            <person name="Walter F."/>
            <person name="Albersmeier A."/>
            <person name="Kalinowski J."/>
            <person name="Ruckert C."/>
        </authorList>
    </citation>
    <scope>NUCLEOTIDE SEQUENCE</scope>
    <source>
        <strain evidence="1">JCM 19831</strain>
    </source>
</reference>
<evidence type="ECO:0000313" key="2">
    <source>
        <dbReference type="Proteomes" id="UP000642070"/>
    </source>
</evidence>
<proteinExistence type="predicted"/>
<gene>
    <name evidence="1" type="ORF">GCM10007977_048120</name>
</gene>
<dbReference type="RefSeq" id="WP_190252166.1">
    <property type="nucleotide sequence ID" value="NZ_BMPI01000023.1"/>
</dbReference>
<dbReference type="InterPro" id="IPR011249">
    <property type="entry name" value="Metalloenz_LuxS/M16"/>
</dbReference>
<dbReference type="AlphaFoldDB" id="A0A917WY76"/>
<organism evidence="1 2">
    <name type="scientific">Dactylosporangium sucinum</name>
    <dbReference type="NCBI Taxonomy" id="1424081"/>
    <lineage>
        <taxon>Bacteria</taxon>
        <taxon>Bacillati</taxon>
        <taxon>Actinomycetota</taxon>
        <taxon>Actinomycetes</taxon>
        <taxon>Micromonosporales</taxon>
        <taxon>Micromonosporaceae</taxon>
        <taxon>Dactylosporangium</taxon>
    </lineage>
</organism>
<comment type="caution">
    <text evidence="1">The sequence shown here is derived from an EMBL/GenBank/DDBJ whole genome shotgun (WGS) entry which is preliminary data.</text>
</comment>
<dbReference type="GO" id="GO:0046872">
    <property type="term" value="F:metal ion binding"/>
    <property type="evidence" value="ECO:0007669"/>
    <property type="project" value="InterPro"/>
</dbReference>
<protein>
    <submittedName>
        <fullName evidence="1">Uncharacterized protein</fullName>
    </submittedName>
</protein>
<evidence type="ECO:0000313" key="1">
    <source>
        <dbReference type="EMBL" id="GGM41069.1"/>
    </source>
</evidence>
<dbReference type="Proteomes" id="UP000642070">
    <property type="component" value="Unassembled WGS sequence"/>
</dbReference>
<name>A0A917WY76_9ACTN</name>
<dbReference type="EMBL" id="BMPI01000023">
    <property type="protein sequence ID" value="GGM41069.1"/>
    <property type="molecule type" value="Genomic_DNA"/>
</dbReference>
<dbReference type="SUPFAM" id="SSF63411">
    <property type="entry name" value="LuxS/MPP-like metallohydrolase"/>
    <property type="match status" value="1"/>
</dbReference>
<sequence length="152" mass="16324">MELRAELCPPAVTPERVDALCAAIEAVEELLDRGDTGAAEAAIAAFNAGTGHDYTAYHFRTYAGSRDVEDFALEAARPARPKVAGVTRDELAEVVRRVRAGGPDTDYYVLLLTTNVLYPGVVDLIFHPPAELADASAAEIVDVALRYRPIAL</sequence>
<reference evidence="1" key="2">
    <citation type="submission" date="2020-09" db="EMBL/GenBank/DDBJ databases">
        <authorList>
            <person name="Sun Q."/>
            <person name="Ohkuma M."/>
        </authorList>
    </citation>
    <scope>NUCLEOTIDE SEQUENCE</scope>
    <source>
        <strain evidence="1">JCM 19831</strain>
    </source>
</reference>
<keyword evidence="2" id="KW-1185">Reference proteome</keyword>